<sequence length="95" mass="10094">MLGDPVTLAGRNVGGATGGGALRRGGPTFTKGWGFNHIRKHAGKSWKGFLRTQSSPFRLNRPAGGSPDALPVPSTLEFRHIGHPAFTWVLGICTE</sequence>
<gene>
    <name evidence="2" type="primary">Bm11797</name>
    <name evidence="2" type="ORF">BM_Bm11797</name>
</gene>
<evidence type="ECO:0000313" key="2">
    <source>
        <dbReference type="EMBL" id="CDQ07502.1"/>
    </source>
</evidence>
<dbReference type="AlphaFoldDB" id="A0A1I9GA85"/>
<protein>
    <submittedName>
        <fullName evidence="2">Bm11797</fullName>
    </submittedName>
</protein>
<reference evidence="2" key="1">
    <citation type="journal article" date="2007" name="Science">
        <title>Draft genome of the filarial nematode parasite Brugia malayi.</title>
        <authorList>
            <person name="Ghedin E."/>
            <person name="Wang S."/>
            <person name="Spiro D."/>
            <person name="Caler E."/>
            <person name="Zhao Q."/>
            <person name="Crabtree J."/>
            <person name="Allen J.E."/>
            <person name="Delcher A.L."/>
            <person name="Guiliano D.B."/>
            <person name="Miranda-Saavedra D."/>
            <person name="Angiuoli S.V."/>
            <person name="Creasy T."/>
            <person name="Amedeo P."/>
            <person name="Haas B."/>
            <person name="El-Sayed N.M."/>
            <person name="Wortman J.R."/>
            <person name="Feldblyum T."/>
            <person name="Tallon L."/>
            <person name="Schatz M."/>
            <person name="Shumway M."/>
            <person name="Koo H."/>
            <person name="Salzberg S.L."/>
            <person name="Schobel S."/>
            <person name="Pertea M."/>
            <person name="Pop M."/>
            <person name="White O."/>
            <person name="Barton G.J."/>
            <person name="Carlow C.K."/>
            <person name="Crawford M.J."/>
            <person name="Daub J."/>
            <person name="Dimmic M.W."/>
            <person name="Estes C.F."/>
            <person name="Foster J.M."/>
            <person name="Ganatra M."/>
            <person name="Gregory W.F."/>
            <person name="Johnson N.M."/>
            <person name="Jin J."/>
            <person name="Komuniecki R."/>
            <person name="Korf I."/>
            <person name="Kumar S."/>
            <person name="Laney S."/>
            <person name="Li B.W."/>
            <person name="Li W."/>
            <person name="Lindblom T.H."/>
            <person name="Lustigman S."/>
            <person name="Ma D."/>
            <person name="Maina C.V."/>
            <person name="Martin D.M."/>
            <person name="McCarter J.P."/>
            <person name="McReynolds L."/>
            <person name="Mitreva M."/>
            <person name="Nutman T.B."/>
            <person name="Parkinson J."/>
            <person name="Peregrin-Alvarez J.M."/>
            <person name="Poole C."/>
            <person name="Ren Q."/>
            <person name="Saunders L."/>
            <person name="Sluder A.E."/>
            <person name="Smith K."/>
            <person name="Stanke M."/>
            <person name="Unnasch T.R."/>
            <person name="Ware J."/>
            <person name="Wei A.D."/>
            <person name="Weil G."/>
            <person name="Williams D.J."/>
            <person name="Zhang Y."/>
            <person name="Williams S.A."/>
            <person name="Fraser-Liggett C."/>
            <person name="Slatko B."/>
            <person name="Blaxter M.L."/>
            <person name="Scott A.L."/>
        </authorList>
    </citation>
    <scope>NUCLEOTIDE SEQUENCE</scope>
    <source>
        <strain evidence="2">FR3</strain>
    </source>
</reference>
<feature type="compositionally biased region" description="Gly residues" evidence="1">
    <location>
        <begin position="12"/>
        <end position="23"/>
    </location>
</feature>
<feature type="region of interest" description="Disordered" evidence="1">
    <location>
        <begin position="1"/>
        <end position="25"/>
    </location>
</feature>
<organism evidence="2">
    <name type="scientific">Brugia malayi</name>
    <name type="common">Filarial nematode worm</name>
    <dbReference type="NCBI Taxonomy" id="6279"/>
    <lineage>
        <taxon>Eukaryota</taxon>
        <taxon>Metazoa</taxon>
        <taxon>Ecdysozoa</taxon>
        <taxon>Nematoda</taxon>
        <taxon>Chromadorea</taxon>
        <taxon>Rhabditida</taxon>
        <taxon>Spirurina</taxon>
        <taxon>Spiruromorpha</taxon>
        <taxon>Filarioidea</taxon>
        <taxon>Onchocercidae</taxon>
        <taxon>Brugia</taxon>
    </lineage>
</organism>
<dbReference type="EMBL" id="LN860422">
    <property type="protein sequence ID" value="CDQ07502.1"/>
    <property type="molecule type" value="Genomic_DNA"/>
</dbReference>
<feature type="non-terminal residue" evidence="2">
    <location>
        <position position="95"/>
    </location>
</feature>
<reference evidence="2" key="2">
    <citation type="submission" date="2012-12" db="EMBL/GenBank/DDBJ databases">
        <authorList>
            <consortium name="WormBase Consortium"/>
            <person name="Ghedin E."/>
            <person name="Paulini M."/>
        </authorList>
    </citation>
    <scope>NUCLEOTIDE SEQUENCE</scope>
    <source>
        <strain evidence="2">FR3</strain>
    </source>
</reference>
<name>A0A1I9GA85_BRUMA</name>
<accession>A0A1I9GA85</accession>
<evidence type="ECO:0000256" key="1">
    <source>
        <dbReference type="SAM" id="MobiDB-lite"/>
    </source>
</evidence>
<proteinExistence type="predicted"/>